<reference evidence="3" key="1">
    <citation type="submission" date="2023-07" db="EMBL/GenBank/DDBJ databases">
        <title>A chromosome-level genome assembly of Lolium multiflorum.</title>
        <authorList>
            <person name="Chen Y."/>
            <person name="Copetti D."/>
            <person name="Kolliker R."/>
            <person name="Studer B."/>
        </authorList>
    </citation>
    <scope>NUCLEOTIDE SEQUENCE</scope>
    <source>
        <strain evidence="3">02402/16</strain>
        <tissue evidence="3">Leaf</tissue>
    </source>
</reference>
<dbReference type="PANTHER" id="PTHR33026:SF7">
    <property type="entry name" value="OS03G0100275 PROTEIN"/>
    <property type="match status" value="1"/>
</dbReference>
<feature type="compositionally biased region" description="Polar residues" evidence="1">
    <location>
        <begin position="49"/>
        <end position="69"/>
    </location>
</feature>
<organism evidence="3 4">
    <name type="scientific">Lolium multiflorum</name>
    <name type="common">Italian ryegrass</name>
    <name type="synonym">Lolium perenne subsp. multiflorum</name>
    <dbReference type="NCBI Taxonomy" id="4521"/>
    <lineage>
        <taxon>Eukaryota</taxon>
        <taxon>Viridiplantae</taxon>
        <taxon>Streptophyta</taxon>
        <taxon>Embryophyta</taxon>
        <taxon>Tracheophyta</taxon>
        <taxon>Spermatophyta</taxon>
        <taxon>Magnoliopsida</taxon>
        <taxon>Liliopsida</taxon>
        <taxon>Poales</taxon>
        <taxon>Poaceae</taxon>
        <taxon>BOP clade</taxon>
        <taxon>Pooideae</taxon>
        <taxon>Poodae</taxon>
        <taxon>Poeae</taxon>
        <taxon>Poeae Chloroplast Group 2 (Poeae type)</taxon>
        <taxon>Loliodinae</taxon>
        <taxon>Loliinae</taxon>
        <taxon>Lolium</taxon>
    </lineage>
</organism>
<protein>
    <recommendedName>
        <fullName evidence="2">Transposase (putative) gypsy type domain-containing protein</fullName>
    </recommendedName>
</protein>
<accession>A0AAD8RGB9</accession>
<dbReference type="AlphaFoldDB" id="A0AAD8RGB9"/>
<feature type="domain" description="Transposase (putative) gypsy type" evidence="2">
    <location>
        <begin position="153"/>
        <end position="220"/>
    </location>
</feature>
<dbReference type="EMBL" id="JAUUTY010000006">
    <property type="protein sequence ID" value="KAK1620216.1"/>
    <property type="molecule type" value="Genomic_DNA"/>
</dbReference>
<evidence type="ECO:0000256" key="1">
    <source>
        <dbReference type="SAM" id="MobiDB-lite"/>
    </source>
</evidence>
<comment type="caution">
    <text evidence="3">The sequence shown here is derived from an EMBL/GenBank/DDBJ whole genome shotgun (WGS) entry which is preliminary data.</text>
</comment>
<name>A0AAD8RGB9_LOLMU</name>
<dbReference type="Pfam" id="PF04195">
    <property type="entry name" value="Transposase_28"/>
    <property type="match status" value="1"/>
</dbReference>
<feature type="region of interest" description="Disordered" evidence="1">
    <location>
        <begin position="410"/>
        <end position="680"/>
    </location>
</feature>
<feature type="region of interest" description="Disordered" evidence="1">
    <location>
        <begin position="26"/>
        <end position="112"/>
    </location>
</feature>
<feature type="compositionally biased region" description="Low complexity" evidence="1">
    <location>
        <begin position="629"/>
        <end position="646"/>
    </location>
</feature>
<dbReference type="Proteomes" id="UP001231189">
    <property type="component" value="Unassembled WGS sequence"/>
</dbReference>
<evidence type="ECO:0000313" key="3">
    <source>
        <dbReference type="EMBL" id="KAK1620216.1"/>
    </source>
</evidence>
<feature type="compositionally biased region" description="Low complexity" evidence="1">
    <location>
        <begin position="536"/>
        <end position="568"/>
    </location>
</feature>
<feature type="compositionally biased region" description="Gly residues" evidence="1">
    <location>
        <begin position="584"/>
        <end position="598"/>
    </location>
</feature>
<feature type="compositionally biased region" description="Polar residues" evidence="1">
    <location>
        <begin position="500"/>
        <end position="509"/>
    </location>
</feature>
<feature type="compositionally biased region" description="Low complexity" evidence="1">
    <location>
        <begin position="599"/>
        <end position="611"/>
    </location>
</feature>
<feature type="compositionally biased region" description="Basic and acidic residues" evidence="1">
    <location>
        <begin position="410"/>
        <end position="419"/>
    </location>
</feature>
<proteinExistence type="predicted"/>
<evidence type="ECO:0000313" key="4">
    <source>
        <dbReference type="Proteomes" id="UP001231189"/>
    </source>
</evidence>
<dbReference type="PANTHER" id="PTHR33026">
    <property type="entry name" value="OS06G0360600 PROTEIN"/>
    <property type="match status" value="1"/>
</dbReference>
<feature type="compositionally biased region" description="Polar residues" evidence="1">
    <location>
        <begin position="447"/>
        <end position="458"/>
    </location>
</feature>
<sequence>MSAGRYRGASPHFFFLAPTLCFSPLPERSSSRPGDLTGGPLADSGDQLRPSSSAGPQLSPPRSGTTGPRVSTVRLPPPCSPPSGGSSSPFALSWSSSSSSSTTMALPAGSREGSYMREDDIARLVRLRRIPPEVITRAPGAEVAPDPQPGERVVFGAHFDRGLGLPASPFLRQFLDFFGLQPHHLPANAFVTLSCYVAFMEGYAGLWPDVEFWSWLFYLKTQTTDGQMRACGAASTYSRTSTPFPKIPTVDSVKKWQMSFFYVKSDNPAFDRINLPEYNPDPPAARLNWGTNHKSVDPDAEVNMLWDFLQECVNEGGLCVADLLCCYASRRVLPLQARVHKICHMSGRFDPTRTSKLELTHAQVAKRVNFVSQAKLPDNWDWGMEPYSRKDLPPVLFARQAVEDGDLEHKQWTPDHVDPADQAGDDESPEAAEQAAQGQHDPPPSPQQWGEEQEQAPSASVPIRAVPLSMRPPATSATSSSAPKGRKATIKFSKGGGSRPTPSVVSPLQRQRREPTPQLAPRSRTPPVIVPPVVTPPAAGAGSSAAPSAEAPDSSSRSEPARRASQPSIDDLFPRRAPPIGPAAGAGRGAPGAAGAGGAAPTVAGAGSPAPDVVVLDASSDEAPPAPGSANPARPTASTAPPSSSEPAREEPAGQEPARSADADARALVTAKGPAQAPQGLHISPAASLLNVVSASDSSFGSAGTMEENWRQADIYEVTSREGRKGAAPKEMFFSGLRASVKA</sequence>
<evidence type="ECO:0000259" key="2">
    <source>
        <dbReference type="Pfam" id="PF04195"/>
    </source>
</evidence>
<feature type="compositionally biased region" description="Low complexity" evidence="1">
    <location>
        <begin position="82"/>
        <end position="101"/>
    </location>
</feature>
<keyword evidence="4" id="KW-1185">Reference proteome</keyword>
<dbReference type="InterPro" id="IPR007321">
    <property type="entry name" value="Transposase_28"/>
</dbReference>
<feature type="compositionally biased region" description="Low complexity" evidence="1">
    <location>
        <begin position="472"/>
        <end position="483"/>
    </location>
</feature>
<gene>
    <name evidence="3" type="ORF">QYE76_025733</name>
</gene>